<proteinExistence type="predicted"/>
<name>A0ABN2J8Z4_9MICO</name>
<feature type="domain" description="Bacterial bifunctional deaminase-reductase C-terminal" evidence="1">
    <location>
        <begin position="4"/>
        <end position="170"/>
    </location>
</feature>
<organism evidence="2 3">
    <name type="scientific">Isoptericola hypogeus</name>
    <dbReference type="NCBI Taxonomy" id="300179"/>
    <lineage>
        <taxon>Bacteria</taxon>
        <taxon>Bacillati</taxon>
        <taxon>Actinomycetota</taxon>
        <taxon>Actinomycetes</taxon>
        <taxon>Micrococcales</taxon>
        <taxon>Promicromonosporaceae</taxon>
        <taxon>Isoptericola</taxon>
    </lineage>
</organism>
<evidence type="ECO:0000313" key="3">
    <source>
        <dbReference type="Proteomes" id="UP001501138"/>
    </source>
</evidence>
<dbReference type="InterPro" id="IPR024072">
    <property type="entry name" value="DHFR-like_dom_sf"/>
</dbReference>
<keyword evidence="3" id="KW-1185">Reference proteome</keyword>
<gene>
    <name evidence="2" type="ORF">GCM10009809_15160</name>
</gene>
<protein>
    <submittedName>
        <fullName evidence="2">Dihydrofolate reductase family protein</fullName>
    </submittedName>
</protein>
<evidence type="ECO:0000259" key="1">
    <source>
        <dbReference type="Pfam" id="PF01872"/>
    </source>
</evidence>
<dbReference type="Pfam" id="PF01872">
    <property type="entry name" value="RibD_C"/>
    <property type="match status" value="1"/>
</dbReference>
<dbReference type="SUPFAM" id="SSF53597">
    <property type="entry name" value="Dihydrofolate reductase-like"/>
    <property type="match status" value="1"/>
</dbReference>
<comment type="caution">
    <text evidence="2">The sequence shown here is derived from an EMBL/GenBank/DDBJ whole genome shotgun (WGS) entry which is preliminary data.</text>
</comment>
<dbReference type="EMBL" id="BAAAPM010000003">
    <property type="protein sequence ID" value="GAA1720399.1"/>
    <property type="molecule type" value="Genomic_DNA"/>
</dbReference>
<sequence>MADLMIDYITSLDGFGSAEGWPGLWGMGGPDYFAFLAEDGREEYTTLLGATTYRLFAGFAETGEEEMAEVTARPKVVFSSTLREPLAWANTTLVAGDAVEAVREMKQGDDTPLRTIGSPSLARALLVAGLVDRVRVVVFPVVNGATGGDRLYDGWPDVRLELLHSRTLDGALTLLEFAPTVLDGPPGTAAGSVGGV</sequence>
<dbReference type="InterPro" id="IPR002734">
    <property type="entry name" value="RibDG_C"/>
</dbReference>
<evidence type="ECO:0000313" key="2">
    <source>
        <dbReference type="EMBL" id="GAA1720399.1"/>
    </source>
</evidence>
<dbReference type="Gene3D" id="3.40.430.10">
    <property type="entry name" value="Dihydrofolate Reductase, subunit A"/>
    <property type="match status" value="1"/>
</dbReference>
<reference evidence="2 3" key="1">
    <citation type="journal article" date="2019" name="Int. J. Syst. Evol. Microbiol.">
        <title>The Global Catalogue of Microorganisms (GCM) 10K type strain sequencing project: providing services to taxonomists for standard genome sequencing and annotation.</title>
        <authorList>
            <consortium name="The Broad Institute Genomics Platform"/>
            <consortium name="The Broad Institute Genome Sequencing Center for Infectious Disease"/>
            <person name="Wu L."/>
            <person name="Ma J."/>
        </authorList>
    </citation>
    <scope>NUCLEOTIDE SEQUENCE [LARGE SCALE GENOMIC DNA]</scope>
    <source>
        <strain evidence="2 3">JCM 15589</strain>
    </source>
</reference>
<dbReference type="RefSeq" id="WP_344247230.1">
    <property type="nucleotide sequence ID" value="NZ_BAAAPM010000003.1"/>
</dbReference>
<dbReference type="Proteomes" id="UP001501138">
    <property type="component" value="Unassembled WGS sequence"/>
</dbReference>
<accession>A0ABN2J8Z4</accession>